<comment type="caution">
    <text evidence="1">The sequence shown here is derived from an EMBL/GenBank/DDBJ whole genome shotgun (WGS) entry which is preliminary data.</text>
</comment>
<evidence type="ECO:0000313" key="2">
    <source>
        <dbReference type="Proteomes" id="UP000712281"/>
    </source>
</evidence>
<evidence type="ECO:0000313" key="1">
    <source>
        <dbReference type="EMBL" id="KAF2578315.1"/>
    </source>
</evidence>
<accession>A0A8S9J8G3</accession>
<dbReference type="Proteomes" id="UP000712281">
    <property type="component" value="Unassembled WGS sequence"/>
</dbReference>
<dbReference type="EMBL" id="QGKW02001660">
    <property type="protein sequence ID" value="KAF2578315.1"/>
    <property type="molecule type" value="Genomic_DNA"/>
</dbReference>
<protein>
    <submittedName>
        <fullName evidence="1">Uncharacterized protein</fullName>
    </submittedName>
</protein>
<proteinExistence type="predicted"/>
<gene>
    <name evidence="1" type="ORF">F2Q68_00004729</name>
</gene>
<name>A0A8S9J8G3_BRACR</name>
<sequence length="256" mass="29556">MLESCLLASSKKVDMCISLTGPPPSWSCCTRIDSHRLVHSHQKADHMDPERMFKPKANEAIPMAPFSKRHSHLPDDDDGPCSVIRGEELMEIRRKYSISPSVELRLQRRQLTPLTWRELIAIQVLGEFHGILFGTSEILYSYYFAPLIGKKGFYHIRSGDGNPLSFWLSSVLAFAVYRHVSFAGEASVRLAMEIPKRFRRDEYHKAKTWKRHPYSPLMPRFDFAVSPTGSSSSLPTTVSEWLEKKFDHWNPEEEYR</sequence>
<organism evidence="1 2">
    <name type="scientific">Brassica cretica</name>
    <name type="common">Mustard</name>
    <dbReference type="NCBI Taxonomy" id="69181"/>
    <lineage>
        <taxon>Eukaryota</taxon>
        <taxon>Viridiplantae</taxon>
        <taxon>Streptophyta</taxon>
        <taxon>Embryophyta</taxon>
        <taxon>Tracheophyta</taxon>
        <taxon>Spermatophyta</taxon>
        <taxon>Magnoliopsida</taxon>
        <taxon>eudicotyledons</taxon>
        <taxon>Gunneridae</taxon>
        <taxon>Pentapetalae</taxon>
        <taxon>rosids</taxon>
        <taxon>malvids</taxon>
        <taxon>Brassicales</taxon>
        <taxon>Brassicaceae</taxon>
        <taxon>Brassiceae</taxon>
        <taxon>Brassica</taxon>
    </lineage>
</organism>
<reference evidence="1" key="1">
    <citation type="submission" date="2019-12" db="EMBL/GenBank/DDBJ databases">
        <title>Genome sequencing and annotation of Brassica cretica.</title>
        <authorList>
            <person name="Studholme D.J."/>
            <person name="Sarris P.F."/>
        </authorList>
    </citation>
    <scope>NUCLEOTIDE SEQUENCE</scope>
    <source>
        <strain evidence="1">PFS-001/15</strain>
        <tissue evidence="1">Leaf</tissue>
    </source>
</reference>
<dbReference type="AlphaFoldDB" id="A0A8S9J8G3"/>